<accession>A0AAE0N8K6</accession>
<keyword evidence="3" id="KW-1185">Reference proteome</keyword>
<reference evidence="2" key="2">
    <citation type="submission" date="2023-06" db="EMBL/GenBank/DDBJ databases">
        <authorList>
            <consortium name="Lawrence Berkeley National Laboratory"/>
            <person name="Haridas S."/>
            <person name="Hensen N."/>
            <person name="Bonometti L."/>
            <person name="Westerberg I."/>
            <person name="Brannstrom I.O."/>
            <person name="Guillou S."/>
            <person name="Cros-Aarteil S."/>
            <person name="Calhoun S."/>
            <person name="Kuo A."/>
            <person name="Mondo S."/>
            <person name="Pangilinan J."/>
            <person name="Riley R."/>
            <person name="LaButti K."/>
            <person name="Andreopoulos B."/>
            <person name="Lipzen A."/>
            <person name="Chen C."/>
            <person name="Yanf M."/>
            <person name="Daum C."/>
            <person name="Ng V."/>
            <person name="Clum A."/>
            <person name="Steindorff A."/>
            <person name="Ohm R."/>
            <person name="Martin F."/>
            <person name="Silar P."/>
            <person name="Natvig D."/>
            <person name="Lalanne C."/>
            <person name="Gautier V."/>
            <person name="Ament-velasquez S.L."/>
            <person name="Kruys A."/>
            <person name="Hutchinson M.I."/>
            <person name="Powell A.J."/>
            <person name="Barry K."/>
            <person name="Miller A.N."/>
            <person name="Grigoriev I.V."/>
            <person name="Debuchy R."/>
            <person name="Gladieux P."/>
            <person name="Thoren M.H."/>
            <person name="Johannesson H."/>
        </authorList>
    </citation>
    <scope>NUCLEOTIDE SEQUENCE</scope>
    <source>
        <strain evidence="2">CBS 232.78</strain>
    </source>
</reference>
<keyword evidence="1" id="KW-0812">Transmembrane</keyword>
<dbReference type="AlphaFoldDB" id="A0AAE0N8K6"/>
<comment type="caution">
    <text evidence="2">The sequence shown here is derived from an EMBL/GenBank/DDBJ whole genome shotgun (WGS) entry which is preliminary data.</text>
</comment>
<evidence type="ECO:0000313" key="2">
    <source>
        <dbReference type="EMBL" id="KAK3374786.1"/>
    </source>
</evidence>
<evidence type="ECO:0000313" key="3">
    <source>
        <dbReference type="Proteomes" id="UP001285441"/>
    </source>
</evidence>
<dbReference type="Pfam" id="PF11374">
    <property type="entry name" value="DUF3176"/>
    <property type="match status" value="1"/>
</dbReference>
<keyword evidence="1" id="KW-0472">Membrane</keyword>
<organism evidence="2 3">
    <name type="scientific">Podospora didyma</name>
    <dbReference type="NCBI Taxonomy" id="330526"/>
    <lineage>
        <taxon>Eukaryota</taxon>
        <taxon>Fungi</taxon>
        <taxon>Dikarya</taxon>
        <taxon>Ascomycota</taxon>
        <taxon>Pezizomycotina</taxon>
        <taxon>Sordariomycetes</taxon>
        <taxon>Sordariomycetidae</taxon>
        <taxon>Sordariales</taxon>
        <taxon>Podosporaceae</taxon>
        <taxon>Podospora</taxon>
    </lineage>
</organism>
<dbReference type="EMBL" id="JAULSW010000007">
    <property type="protein sequence ID" value="KAK3374786.1"/>
    <property type="molecule type" value="Genomic_DNA"/>
</dbReference>
<sequence length="552" mass="59600">MKTRSCLQRAPWLGITSLIGMVICMVASSIVVSVSHDEVADTWSIQPAVLLAVFSLASSIASSCALGAGIAVRFWLGASHGIQLSQLHYIWNHGRGFSLIPALRSGSKARTVALLASLSYVMQFAAAPLLQRSTYQATQDRVSYEQLSLDLASRIPDGWFGNIYNGRLAVFNHGLFEIQQWWRNEPMIPRVEGGHVCDSTCYGHVLGAGFTYTCSTTSQTLQLDTTTTDNGTVFLVDTSITENSTLRLTAMYVSDVDDTNCMSTIQTETCDLTAATVEYPITLQNATISLRRDELASMRVISTYTSPGDSPGAPSGSAAGPLIGLNWFSITRLTDNATKTFSPDVNMSNYAGPGVLADIFFAPPGDLPRNDRCKLKWSRPTEYVISDMYEFMFRCALDAAAGAGNGTQGKEKERETQSFTARRTVPTVVLQADSRYLAGALAAMSCGLVLVAALMWNWWLLGRHVTLSPLEVAGGFGAPVLRDAVALGNATIDEILDWVRDVEFKAGAGARAAWDARHGGGAVGKEESNVSLTRLETLNGTRTGDSLLSRRV</sequence>
<name>A0AAE0N8K6_9PEZI</name>
<proteinExistence type="predicted"/>
<gene>
    <name evidence="2" type="ORF">B0H63DRAFT_549063</name>
</gene>
<dbReference type="Proteomes" id="UP001285441">
    <property type="component" value="Unassembled WGS sequence"/>
</dbReference>
<dbReference type="PANTHER" id="PTHR37576">
    <property type="entry name" value="DEFECT AT LOW TEMPERATURE PROTEIN 1"/>
    <property type="match status" value="1"/>
</dbReference>
<keyword evidence="1" id="KW-1133">Transmembrane helix</keyword>
<feature type="transmembrane region" description="Helical" evidence="1">
    <location>
        <begin position="12"/>
        <end position="36"/>
    </location>
</feature>
<feature type="transmembrane region" description="Helical" evidence="1">
    <location>
        <begin position="436"/>
        <end position="460"/>
    </location>
</feature>
<reference evidence="2" key="1">
    <citation type="journal article" date="2023" name="Mol. Phylogenet. Evol.">
        <title>Genome-scale phylogeny and comparative genomics of the fungal order Sordariales.</title>
        <authorList>
            <person name="Hensen N."/>
            <person name="Bonometti L."/>
            <person name="Westerberg I."/>
            <person name="Brannstrom I.O."/>
            <person name="Guillou S."/>
            <person name="Cros-Aarteil S."/>
            <person name="Calhoun S."/>
            <person name="Haridas S."/>
            <person name="Kuo A."/>
            <person name="Mondo S."/>
            <person name="Pangilinan J."/>
            <person name="Riley R."/>
            <person name="LaButti K."/>
            <person name="Andreopoulos B."/>
            <person name="Lipzen A."/>
            <person name="Chen C."/>
            <person name="Yan M."/>
            <person name="Daum C."/>
            <person name="Ng V."/>
            <person name="Clum A."/>
            <person name="Steindorff A."/>
            <person name="Ohm R.A."/>
            <person name="Martin F."/>
            <person name="Silar P."/>
            <person name="Natvig D.O."/>
            <person name="Lalanne C."/>
            <person name="Gautier V."/>
            <person name="Ament-Velasquez S.L."/>
            <person name="Kruys A."/>
            <person name="Hutchinson M.I."/>
            <person name="Powell A.J."/>
            <person name="Barry K."/>
            <person name="Miller A.N."/>
            <person name="Grigoriev I.V."/>
            <person name="Debuchy R."/>
            <person name="Gladieux P."/>
            <person name="Hiltunen Thoren M."/>
            <person name="Johannesson H."/>
        </authorList>
    </citation>
    <scope>NUCLEOTIDE SEQUENCE</scope>
    <source>
        <strain evidence="2">CBS 232.78</strain>
    </source>
</reference>
<protein>
    <submittedName>
        <fullName evidence="2">Uncharacterized protein</fullName>
    </submittedName>
</protein>
<feature type="transmembrane region" description="Helical" evidence="1">
    <location>
        <begin position="48"/>
        <end position="76"/>
    </location>
</feature>
<dbReference type="InterPro" id="IPR021514">
    <property type="entry name" value="DUF3176"/>
</dbReference>
<evidence type="ECO:0000256" key="1">
    <source>
        <dbReference type="SAM" id="Phobius"/>
    </source>
</evidence>
<dbReference type="PANTHER" id="PTHR37576:SF2">
    <property type="entry name" value="DEFECT AT LOW TEMPERATURE PROTEIN 1"/>
    <property type="match status" value="1"/>
</dbReference>